<feature type="compositionally biased region" description="Polar residues" evidence="9">
    <location>
        <begin position="148"/>
        <end position="162"/>
    </location>
</feature>
<keyword evidence="8" id="KW-0963">Cytoplasm</keyword>
<name>A0A916WUI1_9ACTN</name>
<evidence type="ECO:0000259" key="10">
    <source>
        <dbReference type="Pfam" id="PF01648"/>
    </source>
</evidence>
<evidence type="ECO:0000256" key="6">
    <source>
        <dbReference type="ARBA" id="ARBA00023098"/>
    </source>
</evidence>
<comment type="similarity">
    <text evidence="8">Belongs to the P-Pant transferase superfamily. AcpS family.</text>
</comment>
<dbReference type="Proteomes" id="UP000621454">
    <property type="component" value="Unassembled WGS sequence"/>
</dbReference>
<sequence>MSGVLGVGIDIVAVGEFADQFDRAGTAFADNFTAGERRDADGPRGLAARWAAKEAVIKAWSVSRFARTPTMDRVSPRDIEVVTDIWGRPAIRVRGEMATHLHDVHFHISLTHDGDTAAAVAVMERLERGAIEAEGCGSAPQAVDQGRTELNVSTSSPTSSRR</sequence>
<dbReference type="Gene3D" id="3.90.470.20">
    <property type="entry name" value="4'-phosphopantetheinyl transferase domain"/>
    <property type="match status" value="1"/>
</dbReference>
<dbReference type="EC" id="2.7.8.7" evidence="8"/>
<feature type="region of interest" description="Disordered" evidence="9">
    <location>
        <begin position="136"/>
        <end position="162"/>
    </location>
</feature>
<keyword evidence="7 8" id="KW-0275">Fatty acid biosynthesis</keyword>
<evidence type="ECO:0000256" key="2">
    <source>
        <dbReference type="ARBA" id="ARBA00022679"/>
    </source>
</evidence>
<proteinExistence type="inferred from homology"/>
<dbReference type="EMBL" id="BMGC01000010">
    <property type="protein sequence ID" value="GGB30985.1"/>
    <property type="molecule type" value="Genomic_DNA"/>
</dbReference>
<reference evidence="11" key="1">
    <citation type="journal article" date="2014" name="Int. J. Syst. Evol. Microbiol.">
        <title>Complete genome sequence of Corynebacterium casei LMG S-19264T (=DSM 44701T), isolated from a smear-ripened cheese.</title>
        <authorList>
            <consortium name="US DOE Joint Genome Institute (JGI-PGF)"/>
            <person name="Walter F."/>
            <person name="Albersmeier A."/>
            <person name="Kalinowski J."/>
            <person name="Ruckert C."/>
        </authorList>
    </citation>
    <scope>NUCLEOTIDE SEQUENCE</scope>
    <source>
        <strain evidence="11">CGMCC 1.12827</strain>
    </source>
</reference>
<dbReference type="AlphaFoldDB" id="A0A916WUI1"/>
<comment type="caution">
    <text evidence="11">The sequence shown here is derived from an EMBL/GenBank/DDBJ whole genome shotgun (WGS) entry which is preliminary data.</text>
</comment>
<dbReference type="NCBIfam" id="TIGR00556">
    <property type="entry name" value="pantethn_trn"/>
    <property type="match status" value="1"/>
</dbReference>
<keyword evidence="12" id="KW-1185">Reference proteome</keyword>
<dbReference type="GO" id="GO:0008897">
    <property type="term" value="F:holo-[acyl-carrier-protein] synthase activity"/>
    <property type="evidence" value="ECO:0007669"/>
    <property type="project" value="UniProtKB-UniRule"/>
</dbReference>
<evidence type="ECO:0000256" key="1">
    <source>
        <dbReference type="ARBA" id="ARBA00022516"/>
    </source>
</evidence>
<evidence type="ECO:0000256" key="9">
    <source>
        <dbReference type="SAM" id="MobiDB-lite"/>
    </source>
</evidence>
<dbReference type="HAMAP" id="MF_00101">
    <property type="entry name" value="AcpS"/>
    <property type="match status" value="1"/>
</dbReference>
<dbReference type="InterPro" id="IPR002582">
    <property type="entry name" value="ACPS"/>
</dbReference>
<dbReference type="InterPro" id="IPR008278">
    <property type="entry name" value="4-PPantetheinyl_Trfase_dom"/>
</dbReference>
<evidence type="ECO:0000256" key="7">
    <source>
        <dbReference type="ARBA" id="ARBA00023160"/>
    </source>
</evidence>
<dbReference type="GO" id="GO:0006633">
    <property type="term" value="P:fatty acid biosynthetic process"/>
    <property type="evidence" value="ECO:0007669"/>
    <property type="project" value="UniProtKB-UniRule"/>
</dbReference>
<evidence type="ECO:0000256" key="4">
    <source>
        <dbReference type="ARBA" id="ARBA00022832"/>
    </source>
</evidence>
<keyword evidence="4 8" id="KW-0276">Fatty acid metabolism</keyword>
<keyword evidence="5 8" id="KW-0460">Magnesium</keyword>
<feature type="domain" description="4'-phosphopantetheinyl transferase" evidence="10">
    <location>
        <begin position="6"/>
        <end position="119"/>
    </location>
</feature>
<feature type="binding site" evidence="8">
    <location>
        <position position="10"/>
    </location>
    <ligand>
        <name>Mg(2+)</name>
        <dbReference type="ChEBI" id="CHEBI:18420"/>
    </ligand>
</feature>
<gene>
    <name evidence="8 11" type="primary">acpS</name>
    <name evidence="11" type="ORF">GCM10011489_19020</name>
</gene>
<dbReference type="InterPro" id="IPR004568">
    <property type="entry name" value="Ppantetheine-prot_Trfase_dom"/>
</dbReference>
<comment type="cofactor">
    <cofactor evidence="8">
        <name>Mg(2+)</name>
        <dbReference type="ChEBI" id="CHEBI:18420"/>
    </cofactor>
</comment>
<evidence type="ECO:0000256" key="8">
    <source>
        <dbReference type="HAMAP-Rule" id="MF_00101"/>
    </source>
</evidence>
<feature type="binding site" evidence="8">
    <location>
        <position position="54"/>
    </location>
    <ligand>
        <name>Mg(2+)</name>
        <dbReference type="ChEBI" id="CHEBI:18420"/>
    </ligand>
</feature>
<comment type="subcellular location">
    <subcellularLocation>
        <location evidence="8">Cytoplasm</location>
    </subcellularLocation>
</comment>
<comment type="catalytic activity">
    <reaction evidence="8">
        <text>apo-[ACP] + CoA = holo-[ACP] + adenosine 3',5'-bisphosphate + H(+)</text>
        <dbReference type="Rhea" id="RHEA:12068"/>
        <dbReference type="Rhea" id="RHEA-COMP:9685"/>
        <dbReference type="Rhea" id="RHEA-COMP:9690"/>
        <dbReference type="ChEBI" id="CHEBI:15378"/>
        <dbReference type="ChEBI" id="CHEBI:29999"/>
        <dbReference type="ChEBI" id="CHEBI:57287"/>
        <dbReference type="ChEBI" id="CHEBI:58343"/>
        <dbReference type="ChEBI" id="CHEBI:64479"/>
        <dbReference type="EC" id="2.7.8.7"/>
    </reaction>
</comment>
<evidence type="ECO:0000256" key="5">
    <source>
        <dbReference type="ARBA" id="ARBA00022842"/>
    </source>
</evidence>
<keyword evidence="1 8" id="KW-0444">Lipid biosynthesis</keyword>
<evidence type="ECO:0000313" key="12">
    <source>
        <dbReference type="Proteomes" id="UP000621454"/>
    </source>
</evidence>
<dbReference type="NCBIfam" id="NF000831">
    <property type="entry name" value="PRK00070.3-1"/>
    <property type="match status" value="1"/>
</dbReference>
<evidence type="ECO:0000313" key="11">
    <source>
        <dbReference type="EMBL" id="GGB30985.1"/>
    </source>
</evidence>
<dbReference type="GO" id="GO:0005737">
    <property type="term" value="C:cytoplasm"/>
    <property type="evidence" value="ECO:0007669"/>
    <property type="project" value="UniProtKB-SubCell"/>
</dbReference>
<reference evidence="11" key="2">
    <citation type="submission" date="2020-09" db="EMBL/GenBank/DDBJ databases">
        <authorList>
            <person name="Sun Q."/>
            <person name="Zhou Y."/>
        </authorList>
    </citation>
    <scope>NUCLEOTIDE SEQUENCE</scope>
    <source>
        <strain evidence="11">CGMCC 1.12827</strain>
    </source>
</reference>
<dbReference type="InterPro" id="IPR037143">
    <property type="entry name" value="4-PPantetheinyl_Trfase_dom_sf"/>
</dbReference>
<dbReference type="SUPFAM" id="SSF56214">
    <property type="entry name" value="4'-phosphopantetheinyl transferase"/>
    <property type="match status" value="1"/>
</dbReference>
<organism evidence="11 12">
    <name type="scientific">Gordonia jinhuaensis</name>
    <dbReference type="NCBI Taxonomy" id="1517702"/>
    <lineage>
        <taxon>Bacteria</taxon>
        <taxon>Bacillati</taxon>
        <taxon>Actinomycetota</taxon>
        <taxon>Actinomycetes</taxon>
        <taxon>Mycobacteriales</taxon>
        <taxon>Gordoniaceae</taxon>
        <taxon>Gordonia</taxon>
    </lineage>
</organism>
<protein>
    <recommendedName>
        <fullName evidence="8">Holo-[acyl-carrier-protein] synthase</fullName>
        <shortName evidence="8">Holo-ACP synthase</shortName>
        <ecNumber evidence="8">2.7.8.7</ecNumber>
    </recommendedName>
    <alternativeName>
        <fullName evidence="8">4'-phosphopantetheinyl transferase AcpS</fullName>
    </alternativeName>
</protein>
<evidence type="ECO:0000256" key="3">
    <source>
        <dbReference type="ARBA" id="ARBA00022723"/>
    </source>
</evidence>
<dbReference type="Pfam" id="PF01648">
    <property type="entry name" value="ACPS"/>
    <property type="match status" value="1"/>
</dbReference>
<comment type="function">
    <text evidence="8">Transfers the 4'-phosphopantetheine moiety from coenzyme A to a Ser of acyl-carrier-protein.</text>
</comment>
<keyword evidence="3 8" id="KW-0479">Metal-binding</keyword>
<dbReference type="GO" id="GO:0000287">
    <property type="term" value="F:magnesium ion binding"/>
    <property type="evidence" value="ECO:0007669"/>
    <property type="project" value="UniProtKB-UniRule"/>
</dbReference>
<keyword evidence="6 8" id="KW-0443">Lipid metabolism</keyword>
<accession>A0A916WUI1</accession>
<keyword evidence="2 8" id="KW-0808">Transferase</keyword>